<dbReference type="AlphaFoldDB" id="A0A9Q6ELY3"/>
<dbReference type="EC" id="4.2.3.-" evidence="1"/>
<keyword evidence="1" id="KW-0479">Metal-binding</keyword>
<evidence type="ECO:0000256" key="1">
    <source>
        <dbReference type="RuleBase" id="RU366034"/>
    </source>
</evidence>
<dbReference type="PANTHER" id="PTHR35201:SF4">
    <property type="entry name" value="BETA-PINACENE SYNTHASE-RELATED"/>
    <property type="match status" value="1"/>
</dbReference>
<dbReference type="GO" id="GO:0010333">
    <property type="term" value="F:terpene synthase activity"/>
    <property type="evidence" value="ECO:0007669"/>
    <property type="project" value="InterPro"/>
</dbReference>
<gene>
    <name evidence="2" type="ORF">VF08_11035</name>
</gene>
<dbReference type="SFLD" id="SFLDS00005">
    <property type="entry name" value="Isoprenoid_Synthase_Type_I"/>
    <property type="match status" value="1"/>
</dbReference>
<comment type="cofactor">
    <cofactor evidence="1">
        <name>Mg(2+)</name>
        <dbReference type="ChEBI" id="CHEBI:18420"/>
    </cofactor>
</comment>
<dbReference type="EMBL" id="LAHD01000025">
    <property type="protein sequence ID" value="PHK04493.1"/>
    <property type="molecule type" value="Genomic_DNA"/>
</dbReference>
<dbReference type="SUPFAM" id="SSF48576">
    <property type="entry name" value="Terpenoid synthases"/>
    <property type="match status" value="1"/>
</dbReference>
<sequence length="328" mass="37903">MEELLFPGLHCPFALKVNRHVDVLQEFGIEWVVRFNLLANESTYKRFCKSNFFLLAASAYPDSDIEEIKIANDWLSWVFLWDDQCDLSDLGKKPDILKLHNQRYLEILNGAAVTSEDTALVLALSNLRERILAKTSVIWFHHFITSFQEWLEACTEEAAIRAKGIVPDVDTYIMTRKSSIGVDAFLTLTEFCHNLTIPDFIRKHEIILKLQFLTGHIIACCNDIFSVSREMLSGDVHNLVLVLHYQQQIPINQAIYRVVEMHNNAIQTMMNLEASLPTFGEEVDAELAKYISGMHAWIRSNHDWYSQTSRYQSIERLELTQNYEVLNS</sequence>
<dbReference type="Gene3D" id="1.10.600.10">
    <property type="entry name" value="Farnesyl Diphosphate Synthase"/>
    <property type="match status" value="1"/>
</dbReference>
<dbReference type="PANTHER" id="PTHR35201">
    <property type="entry name" value="TERPENE SYNTHASE"/>
    <property type="match status" value="1"/>
</dbReference>
<dbReference type="Proteomes" id="UP000222310">
    <property type="component" value="Unassembled WGS sequence"/>
</dbReference>
<evidence type="ECO:0000313" key="3">
    <source>
        <dbReference type="Proteomes" id="UP000222310"/>
    </source>
</evidence>
<protein>
    <recommendedName>
        <fullName evidence="1">Terpene synthase</fullName>
        <ecNumber evidence="1">4.2.3.-</ecNumber>
    </recommendedName>
</protein>
<dbReference type="GO" id="GO:0046872">
    <property type="term" value="F:metal ion binding"/>
    <property type="evidence" value="ECO:0007669"/>
    <property type="project" value="UniProtKB-KW"/>
</dbReference>
<dbReference type="GeneID" id="57091693"/>
<comment type="caution">
    <text evidence="2">The sequence shown here is derived from an EMBL/GenBank/DDBJ whole genome shotgun (WGS) entry which is preliminary data.</text>
</comment>
<dbReference type="SFLD" id="SFLDG01020">
    <property type="entry name" value="Terpene_Cyclase_Like_2"/>
    <property type="match status" value="1"/>
</dbReference>
<reference evidence="2 3" key="1">
    <citation type="submission" date="2015-02" db="EMBL/GenBank/DDBJ databases">
        <title>Nostoc linckia genome annotation.</title>
        <authorList>
            <person name="Zhou Z."/>
        </authorList>
    </citation>
    <scope>NUCLEOTIDE SEQUENCE [LARGE SCALE GENOMIC DNA]</scope>
    <source>
        <strain evidence="3">z8</strain>
    </source>
</reference>
<keyword evidence="1" id="KW-0460">Magnesium</keyword>
<accession>A0A9Q6ELY3</accession>
<dbReference type="InterPro" id="IPR008949">
    <property type="entry name" value="Isoprenoid_synthase_dom_sf"/>
</dbReference>
<dbReference type="RefSeq" id="WP_099068387.1">
    <property type="nucleotide sequence ID" value="NZ_LAHD01000025.1"/>
</dbReference>
<dbReference type="InterPro" id="IPR034686">
    <property type="entry name" value="Terpene_cyclase-like_2"/>
</dbReference>
<evidence type="ECO:0000313" key="2">
    <source>
        <dbReference type="EMBL" id="PHK04493.1"/>
    </source>
</evidence>
<organism evidence="2 3">
    <name type="scientific">Nostoc linckia z8</name>
    <dbReference type="NCBI Taxonomy" id="1628746"/>
    <lineage>
        <taxon>Bacteria</taxon>
        <taxon>Bacillati</taxon>
        <taxon>Cyanobacteriota</taxon>
        <taxon>Cyanophyceae</taxon>
        <taxon>Nostocales</taxon>
        <taxon>Nostocaceae</taxon>
        <taxon>Nostoc</taxon>
    </lineage>
</organism>
<proteinExistence type="inferred from homology"/>
<comment type="similarity">
    <text evidence="1">Belongs to the terpene synthase family.</text>
</comment>
<dbReference type="Pfam" id="PF19086">
    <property type="entry name" value="Terpene_syn_C_2"/>
    <property type="match status" value="1"/>
</dbReference>
<keyword evidence="1" id="KW-0456">Lyase</keyword>
<name>A0A9Q6ELY3_NOSLI</name>